<evidence type="ECO:0000256" key="1">
    <source>
        <dbReference type="SAM" id="SignalP"/>
    </source>
</evidence>
<protein>
    <submittedName>
        <fullName evidence="2">Uncharacterized protein</fullName>
    </submittedName>
</protein>
<gene>
    <name evidence="2" type="ORF">MRATA1EN1_LOCUS26800</name>
</gene>
<accession>A0ABN8ZWB5</accession>
<evidence type="ECO:0000313" key="2">
    <source>
        <dbReference type="EMBL" id="CAI9177838.1"/>
    </source>
</evidence>
<feature type="signal peptide" evidence="1">
    <location>
        <begin position="1"/>
        <end position="22"/>
    </location>
</feature>
<dbReference type="EMBL" id="OX459943">
    <property type="protein sequence ID" value="CAI9177838.1"/>
    <property type="molecule type" value="Genomic_DNA"/>
</dbReference>
<proteinExistence type="predicted"/>
<keyword evidence="3" id="KW-1185">Reference proteome</keyword>
<keyword evidence="1" id="KW-0732">Signal</keyword>
<evidence type="ECO:0000313" key="3">
    <source>
        <dbReference type="Proteomes" id="UP001176941"/>
    </source>
</evidence>
<organism evidence="2 3">
    <name type="scientific">Rangifer tarandus platyrhynchus</name>
    <name type="common">Svalbard reindeer</name>
    <dbReference type="NCBI Taxonomy" id="3082113"/>
    <lineage>
        <taxon>Eukaryota</taxon>
        <taxon>Metazoa</taxon>
        <taxon>Chordata</taxon>
        <taxon>Craniata</taxon>
        <taxon>Vertebrata</taxon>
        <taxon>Euteleostomi</taxon>
        <taxon>Mammalia</taxon>
        <taxon>Eutheria</taxon>
        <taxon>Laurasiatheria</taxon>
        <taxon>Artiodactyla</taxon>
        <taxon>Ruminantia</taxon>
        <taxon>Pecora</taxon>
        <taxon>Cervidae</taxon>
        <taxon>Odocoileinae</taxon>
        <taxon>Rangifer</taxon>
    </lineage>
</organism>
<feature type="chain" id="PRO_5045312504" evidence="1">
    <location>
        <begin position="23"/>
        <end position="101"/>
    </location>
</feature>
<sequence>MLRALLSCLVVSNSFVTPWTVAHQASLSMGFPKQEYWSGLPFPTPRESSRPRDRARIFLHLLHWQMDSLPLHHLGSTIYINSGITFENSDIDSPINLNKKH</sequence>
<dbReference type="Proteomes" id="UP001176941">
    <property type="component" value="Chromosome 7"/>
</dbReference>
<reference evidence="2" key="1">
    <citation type="submission" date="2023-04" db="EMBL/GenBank/DDBJ databases">
        <authorList>
            <consortium name="ELIXIR-Norway"/>
        </authorList>
    </citation>
    <scope>NUCLEOTIDE SEQUENCE [LARGE SCALE GENOMIC DNA]</scope>
</reference>
<name>A0ABN8ZWB5_RANTA</name>